<dbReference type="InterPro" id="IPR051207">
    <property type="entry name" value="ComplexI_NDUFA9_subunit"/>
</dbReference>
<proteinExistence type="predicted"/>
<dbReference type="InterPro" id="IPR016040">
    <property type="entry name" value="NAD(P)-bd_dom"/>
</dbReference>
<dbReference type="PANTHER" id="PTHR12126:SF11">
    <property type="entry name" value="NADH DEHYDROGENASE [UBIQUINONE] 1 ALPHA SUBCOMPLEX SUBUNIT 9, MITOCHONDRIAL"/>
    <property type="match status" value="1"/>
</dbReference>
<sequence length="301" mass="32263">MSQSDSTSTICVIGASGRSGSALCRQLIAQGRSVIAIVRSRGKLAPDLAEMCTAVRQADLTDPVALPIALEQADVVVNTAHARHLPAILVATRAPVVALGSTRKFTRWLDDHGRGVLAGEAALKADGRPSILLHPTMIYGAQGEDNVQRLARLLERLPIVPLPGGGHSLVQPIHQQDVTRCVVAAIDLILGGKISGPEVFVIAGPNAVPYRTFVRMILYFSGLGGRPIISLPAWFLIAAARIMRHVPKLPTIAPEEIRRLLENKNFDIAPMREHLGVNPMPLEIGLQHLLAVPPAHQGHTV</sequence>
<dbReference type="PATRIC" id="fig|38307.3.peg.2658"/>
<gene>
    <name evidence="3" type="ORF">A0123_02547</name>
</gene>
<evidence type="ECO:0000256" key="1">
    <source>
        <dbReference type="SAM" id="Phobius"/>
    </source>
</evidence>
<accession>A0A1B6VHX2</accession>
<dbReference type="PANTHER" id="PTHR12126">
    <property type="entry name" value="NADH-UBIQUINONE OXIDOREDUCTASE 39 KDA SUBUNIT-RELATED"/>
    <property type="match status" value="1"/>
</dbReference>
<organism evidence="3 4">
    <name type="scientific">Gluconobacter cerinus</name>
    <dbReference type="NCBI Taxonomy" id="38307"/>
    <lineage>
        <taxon>Bacteria</taxon>
        <taxon>Pseudomonadati</taxon>
        <taxon>Pseudomonadota</taxon>
        <taxon>Alphaproteobacteria</taxon>
        <taxon>Acetobacterales</taxon>
        <taxon>Acetobacteraceae</taxon>
        <taxon>Gluconobacter</taxon>
    </lineage>
</organism>
<evidence type="ECO:0000313" key="3">
    <source>
        <dbReference type="EMBL" id="OAJ66813.1"/>
    </source>
</evidence>
<name>A0A1B6VHX2_9PROT</name>
<evidence type="ECO:0000313" key="4">
    <source>
        <dbReference type="Proteomes" id="UP000077786"/>
    </source>
</evidence>
<dbReference type="Pfam" id="PF13460">
    <property type="entry name" value="NAD_binding_10"/>
    <property type="match status" value="1"/>
</dbReference>
<feature type="domain" description="NAD(P)-binding" evidence="2">
    <location>
        <begin position="14"/>
        <end position="84"/>
    </location>
</feature>
<reference evidence="3 4" key="1">
    <citation type="submission" date="2016-03" db="EMBL/GenBank/DDBJ databases">
        <title>Draft genome sequence of Gluconobacter cerinus strain CECT 9110.</title>
        <authorList>
            <person name="Sainz F."/>
            <person name="Mas A."/>
            <person name="Torija M.J."/>
        </authorList>
    </citation>
    <scope>NUCLEOTIDE SEQUENCE [LARGE SCALE GENOMIC DNA]</scope>
    <source>
        <strain evidence="3 4">CECT 9110</strain>
    </source>
</reference>
<keyword evidence="1" id="KW-1133">Transmembrane helix</keyword>
<dbReference type="GO" id="GO:0044877">
    <property type="term" value="F:protein-containing complex binding"/>
    <property type="evidence" value="ECO:0007669"/>
    <property type="project" value="TreeGrafter"/>
</dbReference>
<dbReference type="RefSeq" id="WP_064275098.1">
    <property type="nucleotide sequence ID" value="NZ_LUTU01000013.1"/>
</dbReference>
<dbReference type="Gene3D" id="3.40.50.720">
    <property type="entry name" value="NAD(P)-binding Rossmann-like Domain"/>
    <property type="match status" value="2"/>
</dbReference>
<dbReference type="SUPFAM" id="SSF51735">
    <property type="entry name" value="NAD(P)-binding Rossmann-fold domains"/>
    <property type="match status" value="1"/>
</dbReference>
<comment type="caution">
    <text evidence="3">The sequence shown here is derived from an EMBL/GenBank/DDBJ whole genome shotgun (WGS) entry which is preliminary data.</text>
</comment>
<keyword evidence="1" id="KW-0812">Transmembrane</keyword>
<dbReference type="OrthoDB" id="9811425at2"/>
<evidence type="ECO:0000259" key="2">
    <source>
        <dbReference type="Pfam" id="PF13460"/>
    </source>
</evidence>
<dbReference type="InterPro" id="IPR036291">
    <property type="entry name" value="NAD(P)-bd_dom_sf"/>
</dbReference>
<keyword evidence="1" id="KW-0472">Membrane</keyword>
<dbReference type="AlphaFoldDB" id="A0A1B6VHX2"/>
<dbReference type="EMBL" id="LUTU01000013">
    <property type="protein sequence ID" value="OAJ66813.1"/>
    <property type="molecule type" value="Genomic_DNA"/>
</dbReference>
<feature type="transmembrane region" description="Helical" evidence="1">
    <location>
        <begin position="216"/>
        <end position="239"/>
    </location>
</feature>
<keyword evidence="3" id="KW-0830">Ubiquinone</keyword>
<protein>
    <submittedName>
        <fullName evidence="3">NADH-ubiquinone oxidoreductase</fullName>
    </submittedName>
</protein>
<dbReference type="Proteomes" id="UP000077786">
    <property type="component" value="Unassembled WGS sequence"/>
</dbReference>